<dbReference type="PANTHER" id="PTHR30570">
    <property type="entry name" value="PERIPLASMIC PHOSPHATE BINDING COMPONENT OF PHOSPHATE ABC TRANSPORTER"/>
    <property type="match status" value="1"/>
</dbReference>
<evidence type="ECO:0000256" key="2">
    <source>
        <dbReference type="SAM" id="Phobius"/>
    </source>
</evidence>
<dbReference type="Proteomes" id="UP000319004">
    <property type="component" value="Chromosome"/>
</dbReference>
<feature type="transmembrane region" description="Helical" evidence="2">
    <location>
        <begin position="118"/>
        <end position="139"/>
    </location>
</feature>
<feature type="transmembrane region" description="Helical" evidence="2">
    <location>
        <begin position="260"/>
        <end position="277"/>
    </location>
</feature>
<dbReference type="Gene3D" id="3.40.190.10">
    <property type="entry name" value="Periplasmic binding protein-like II"/>
    <property type="match status" value="2"/>
</dbReference>
<feature type="domain" description="PBP" evidence="3">
    <location>
        <begin position="350"/>
        <end position="614"/>
    </location>
</feature>
<feature type="transmembrane region" description="Helical" evidence="2">
    <location>
        <begin position="297"/>
        <end position="314"/>
    </location>
</feature>
<organism evidence="4 5">
    <name type="scientific">Stieleria neptunia</name>
    <dbReference type="NCBI Taxonomy" id="2527979"/>
    <lineage>
        <taxon>Bacteria</taxon>
        <taxon>Pseudomonadati</taxon>
        <taxon>Planctomycetota</taxon>
        <taxon>Planctomycetia</taxon>
        <taxon>Pirellulales</taxon>
        <taxon>Pirellulaceae</taxon>
        <taxon>Stieleria</taxon>
    </lineage>
</organism>
<keyword evidence="5" id="KW-1185">Reference proteome</keyword>
<dbReference type="InterPro" id="IPR024370">
    <property type="entry name" value="PBP_domain"/>
</dbReference>
<dbReference type="SUPFAM" id="SSF53850">
    <property type="entry name" value="Periplasmic binding protein-like II"/>
    <property type="match status" value="1"/>
</dbReference>
<feature type="transmembrane region" description="Helical" evidence="2">
    <location>
        <begin position="38"/>
        <end position="58"/>
    </location>
</feature>
<evidence type="ECO:0000313" key="5">
    <source>
        <dbReference type="Proteomes" id="UP000319004"/>
    </source>
</evidence>
<feature type="transmembrane region" description="Helical" evidence="2">
    <location>
        <begin position="231"/>
        <end position="248"/>
    </location>
</feature>
<keyword evidence="2" id="KW-1133">Transmembrane helix</keyword>
<dbReference type="AlphaFoldDB" id="A0A518HW58"/>
<reference evidence="4 5" key="1">
    <citation type="submission" date="2019-03" db="EMBL/GenBank/DDBJ databases">
        <title>Deep-cultivation of Planctomycetes and their phenomic and genomic characterization uncovers novel biology.</title>
        <authorList>
            <person name="Wiegand S."/>
            <person name="Jogler M."/>
            <person name="Boedeker C."/>
            <person name="Pinto D."/>
            <person name="Vollmers J."/>
            <person name="Rivas-Marin E."/>
            <person name="Kohn T."/>
            <person name="Peeters S.H."/>
            <person name="Heuer A."/>
            <person name="Rast P."/>
            <person name="Oberbeckmann S."/>
            <person name="Bunk B."/>
            <person name="Jeske O."/>
            <person name="Meyerdierks A."/>
            <person name="Storesund J.E."/>
            <person name="Kallscheuer N."/>
            <person name="Luecker S."/>
            <person name="Lage O.M."/>
            <person name="Pohl T."/>
            <person name="Merkel B.J."/>
            <person name="Hornburger P."/>
            <person name="Mueller R.-W."/>
            <person name="Bruemmer F."/>
            <person name="Labrenz M."/>
            <person name="Spormann A.M."/>
            <person name="Op den Camp H."/>
            <person name="Overmann J."/>
            <person name="Amann R."/>
            <person name="Jetten M.S.M."/>
            <person name="Mascher T."/>
            <person name="Medema M.H."/>
            <person name="Devos D.P."/>
            <person name="Kaster A.-K."/>
            <person name="Ovreas L."/>
            <person name="Rohde M."/>
            <person name="Galperin M.Y."/>
            <person name="Jogler C."/>
        </authorList>
    </citation>
    <scope>NUCLEOTIDE SEQUENCE [LARGE SCALE GENOMIC DNA]</scope>
    <source>
        <strain evidence="4 5">Enr13</strain>
    </source>
</reference>
<sequence length="649" mass="71729">MTEALAITGFLLAAYSIVANDAIQTLGTFLSSNAKRPWWVLWAFACTVLMIVFVYGWLSNDGDVAFGRLSKFPEPAGGLTWLHIIPPLVILGLTRFGIPVSTTFLVLSVFAPGNMTSMLTKSMLGYLVSFFVAIGVYVLITKSFERKVRDSADAPPAKYWIGLQWISTAFLWSQWLMHDLANIFVYLPRKLDSSYFFFAAIVMLVLHAYIFSRRGGEIQKIVNSKTNTSDIRSATIVDLIYGMILVIFKEYSNMPMSTTWVFLGLLAGRETAISLLLKAPPLKQTTGIIFKDASKAAIGLAISALLAFVLPMFFSSAVGTADASSDVESVTAPDGESLAQLAPFQGTDAADFPQANLHLAGSDTMRPLAKAWIEQFNTLYPQVAIDLRSEGSASAIKAMASGQAEIGLMSRPMNREELNQFRGKFDTHPLVIRVGLDALAVYVHRDNPLRGLTLPQLREIFAKKQSIEWKKFVLPPFPSTPIETHGRNELSGTRQYFMDTIGTDGLRSDIQTYDHSEGVVQAVGESISAIGYAGLNFTNDSVRPIAIAQKEHDPYSHYYNEKHPNATSLQRRFAPVYSGQYPLARYLYLIVHKPNGETLSPQIAAFLNYAISREGQAVVMQSGLIPLDTELQSIQAIRLQSNYVPRLQD</sequence>
<dbReference type="KEGG" id="snep:Enr13x_49620"/>
<feature type="transmembrane region" description="Helical" evidence="2">
    <location>
        <begin position="79"/>
        <end position="98"/>
    </location>
</feature>
<dbReference type="Pfam" id="PF12849">
    <property type="entry name" value="PBP_like_2"/>
    <property type="match status" value="1"/>
</dbReference>
<keyword evidence="2" id="KW-0812">Transmembrane</keyword>
<dbReference type="CDD" id="cd13653">
    <property type="entry name" value="PBP2_phosphate_like_1"/>
    <property type="match status" value="1"/>
</dbReference>
<dbReference type="PANTHER" id="PTHR30570:SF6">
    <property type="entry name" value="PHOSPHATE-BINDING PROTEIN PSTS"/>
    <property type="match status" value="1"/>
</dbReference>
<dbReference type="OrthoDB" id="246859at2"/>
<accession>A0A518HW58</accession>
<protein>
    <submittedName>
        <fullName evidence="4">Phosphate-binding protein PstS 1</fullName>
    </submittedName>
</protein>
<name>A0A518HW58_9BACT</name>
<dbReference type="EMBL" id="CP037423">
    <property type="protein sequence ID" value="QDV45089.1"/>
    <property type="molecule type" value="Genomic_DNA"/>
</dbReference>
<feature type="transmembrane region" description="Helical" evidence="2">
    <location>
        <begin position="159"/>
        <end position="175"/>
    </location>
</feature>
<dbReference type="RefSeq" id="WP_145389302.1">
    <property type="nucleotide sequence ID" value="NZ_CP037423.1"/>
</dbReference>
<keyword evidence="2" id="KW-0472">Membrane</keyword>
<evidence type="ECO:0000259" key="3">
    <source>
        <dbReference type="Pfam" id="PF12849"/>
    </source>
</evidence>
<feature type="transmembrane region" description="Helical" evidence="2">
    <location>
        <begin position="195"/>
        <end position="211"/>
    </location>
</feature>
<proteinExistence type="predicted"/>
<dbReference type="InterPro" id="IPR050811">
    <property type="entry name" value="Phosphate_ABC_transporter"/>
</dbReference>
<keyword evidence="1" id="KW-0732">Signal</keyword>
<gene>
    <name evidence="4" type="primary">pstS1</name>
    <name evidence="4" type="ORF">Enr13x_49620</name>
</gene>
<evidence type="ECO:0000313" key="4">
    <source>
        <dbReference type="EMBL" id="QDV45089.1"/>
    </source>
</evidence>
<evidence type="ECO:0000256" key="1">
    <source>
        <dbReference type="ARBA" id="ARBA00022729"/>
    </source>
</evidence>